<accession>A0ACB7SEU9</accession>
<name>A0ACB7SEU9_HYAAI</name>
<evidence type="ECO:0000313" key="2">
    <source>
        <dbReference type="Proteomes" id="UP000821845"/>
    </source>
</evidence>
<organism evidence="1 2">
    <name type="scientific">Hyalomma asiaticum</name>
    <name type="common">Tick</name>
    <dbReference type="NCBI Taxonomy" id="266040"/>
    <lineage>
        <taxon>Eukaryota</taxon>
        <taxon>Metazoa</taxon>
        <taxon>Ecdysozoa</taxon>
        <taxon>Arthropoda</taxon>
        <taxon>Chelicerata</taxon>
        <taxon>Arachnida</taxon>
        <taxon>Acari</taxon>
        <taxon>Parasitiformes</taxon>
        <taxon>Ixodida</taxon>
        <taxon>Ixodoidea</taxon>
        <taxon>Ixodidae</taxon>
        <taxon>Hyalomminae</taxon>
        <taxon>Hyalomma</taxon>
    </lineage>
</organism>
<evidence type="ECO:0000313" key="1">
    <source>
        <dbReference type="EMBL" id="KAH6933481.1"/>
    </source>
</evidence>
<proteinExistence type="predicted"/>
<reference evidence="1" key="1">
    <citation type="submission" date="2020-05" db="EMBL/GenBank/DDBJ databases">
        <title>Large-scale comparative analyses of tick genomes elucidate their genetic diversity and vector capacities.</title>
        <authorList>
            <person name="Jia N."/>
            <person name="Wang J."/>
            <person name="Shi W."/>
            <person name="Du L."/>
            <person name="Sun Y."/>
            <person name="Zhan W."/>
            <person name="Jiang J."/>
            <person name="Wang Q."/>
            <person name="Zhang B."/>
            <person name="Ji P."/>
            <person name="Sakyi L.B."/>
            <person name="Cui X."/>
            <person name="Yuan T."/>
            <person name="Jiang B."/>
            <person name="Yang W."/>
            <person name="Lam T.T.-Y."/>
            <person name="Chang Q."/>
            <person name="Ding S."/>
            <person name="Wang X."/>
            <person name="Zhu J."/>
            <person name="Ruan X."/>
            <person name="Zhao L."/>
            <person name="Wei J."/>
            <person name="Que T."/>
            <person name="Du C."/>
            <person name="Cheng J."/>
            <person name="Dai P."/>
            <person name="Han X."/>
            <person name="Huang E."/>
            <person name="Gao Y."/>
            <person name="Liu J."/>
            <person name="Shao H."/>
            <person name="Ye R."/>
            <person name="Li L."/>
            <person name="Wei W."/>
            <person name="Wang X."/>
            <person name="Wang C."/>
            <person name="Yang T."/>
            <person name="Huo Q."/>
            <person name="Li W."/>
            <person name="Guo W."/>
            <person name="Chen H."/>
            <person name="Zhou L."/>
            <person name="Ni X."/>
            <person name="Tian J."/>
            <person name="Zhou Y."/>
            <person name="Sheng Y."/>
            <person name="Liu T."/>
            <person name="Pan Y."/>
            <person name="Xia L."/>
            <person name="Li J."/>
            <person name="Zhao F."/>
            <person name="Cao W."/>
        </authorList>
    </citation>
    <scope>NUCLEOTIDE SEQUENCE</scope>
    <source>
        <strain evidence="1">Hyas-2018</strain>
    </source>
</reference>
<gene>
    <name evidence="1" type="ORF">HPB50_015483</name>
</gene>
<dbReference type="EMBL" id="CM023484">
    <property type="protein sequence ID" value="KAH6933481.1"/>
    <property type="molecule type" value="Genomic_DNA"/>
</dbReference>
<dbReference type="Proteomes" id="UP000821845">
    <property type="component" value="Chromosome 4"/>
</dbReference>
<sequence>MNRHSGDRARDHYQARHRYGAGGDAYEDSSFRGPPPSIRGQRHGGEMGWPSNSHPNRWDCYDPARQYGTGSGGRHIGHAGDIHQRHERGYGETYGYHSQRYEHGPPHDAYEGGVRGRVPHGNGRFYQDAHPRTGHGGGWSGCSDASTHRRGGNGPLTAGESLLQFKRTPATRGVCAQKTTTGTRPTDAAMAREEESPRRRANGFVDSVDEAGHGGPLPRGVGSQQRRRPASSSTSMISVFWDIENCAVPNGVPAYEIVLKVRQRFYAGYREADFVVACDTARMSAAVIAELNEALVTVIHVPGGQKNAADEKLRAVLRRFSDAHKLTRSRIVLISGDVDFAAEIHEMRYTDLIDVVLIHNEQAKRALRDAANESISYSAFLADLIRNSRSKVTRKLQFNPRNEGEGQGLKQDPKKSVSADGERVHGKKTSDNLTNTEKEAVKTSVPPSYRTKIGLLVPREPMNAEFWKLYLSRLNIPQEFTLEVGRGGKDVVFIVYPSVTKARKAIETLTNPPRDDDEDMPACLGIISRETTENVEKETAEQPSRAAKVKSAIAAHKAKIEGVRQKIGCLDGGDRTMATSKATYEYQATIYEAQLKEFSKTISDMPQSPENADTATTTEIARLKRASVVYGVKSRIIESVSGRHLVFLTSSPGTRTALEVASYAQDLDFRVLIVQSSDLAAEQCSKNAGSISGLGPVQCWLNPTQPVNSESAVVVTSARHFFQEFMRRKTDLSDFQAIVVDELEEDTAYQRVVLAIVRKHFGDQAGIVLCGNESDACTRIQEQFSLETPDIIRCSLTFPVDVIWKKKPTNRVMACISTALEFCHTADASTASDVLVFLPSQANAILADGLLRHRIREENIDVPITHEVLSTRSTASPQKNYAPPKRCWRVIFTVECPDAVVSTLRVRCVIDSGLTLKTVYQNGIFVMQLACVTETEAEKRRTLAGVHESGTCYRLYSRASLSSSLQNELNGSKYLEDIVLRLSTLKTNSGTPFFDELSPRLVDEAKAALQQIGALDTKGRTTDLGAQLCQTSLQPRIGLLVRNAMGKAPAIDSVLLSLLVFEDLLVAYMPLKEDGNQWEFPVSKGPSVFSGVIELYKSWLVVPKKMKSSWCDVHGANEAFMNYLHNAVRRIQQEFAELKGRNLGADSAKEEKTAKVTLGELLAQSFPQGLLQASQLGYKHPVLGDRLQLSPLSLFDTEAARPQNVVCCLFARVPGEKTLTVLNFASLPDSLHEGDARALSSSDDRTHPELVERFGPLGKLIWNHQFHSKRALQAIEEKLKAETDGARGCLELDAVAQCVVIRGHEKYCVEARRSLRDIVSEQVTKLSRKDKEAFLTPRKSSYDDRPVLAVLGVGGLVNEVLSPAVFRTIVAYDVRIPHSSFRKMVNDLGEIVQYWSMDKGATFEITYKTAQEANNAYHTLSEHGADLKVSVKGESLEFREEQRERRPAFHAQITLPRRRCTGTAFVTLPDQESFNRVAVRLPLKVRSDNATVTIQRDKKVSCQLYITGLPSTANQSTLEGLIRSSLSVDVKSVGLVREPARKTSPEKLRALGDAVQKLFDEQLGERCPKLVLNTPRQEDYVEKGWLSFEDPAAAQGACTLLKGSPVTLDQSGGDDGATLPLAIHILIEETLYFPRPFFEAIQGRIEDEFRRQEGLRPEDNFKCDATPCGNVVRVKLKANNLNDFHKAVHLFNEVLLGPGVPCVDSRVRPERIAEVLKAAAPGGGIYVYRKSGEAYLVGEVQLVQAVSEMLKRHTDAWEKRQKKRLPLVGEEFSMLRSFVNTLGDDPWYLARECKLDAATFDGPFEAVEILGTEAAVREAERLVSQLPKTRLDGRSTSDAGERCPICREPAGAAQKEGTSARGHRLELCGHWHCGSCLLLALKRAPIPLACFQKDCSSQWAAADIAHVTGNDEELLSDLARRSFECSIAADSEGRWLLCPTPECYFALDSTRDAEAQGVHVLGDVHICPGCTNAVCFRCRSLYHYGISCETFKDTMSPSGTNGKSWLKKQPGMRALCPTCKVRLERNTSNKVGACWSCRRLFCWRCHRGFEDDAAAARNHRKQHCQLAPPSGSDACCVT</sequence>
<keyword evidence="2" id="KW-1185">Reference proteome</keyword>
<comment type="caution">
    <text evidence="1">The sequence shown here is derived from an EMBL/GenBank/DDBJ whole genome shotgun (WGS) entry which is preliminary data.</text>
</comment>
<protein>
    <submittedName>
        <fullName evidence="1">Uncharacterized protein</fullName>
    </submittedName>
</protein>